<evidence type="ECO:0000256" key="1">
    <source>
        <dbReference type="ARBA" id="ARBA00005375"/>
    </source>
</evidence>
<dbReference type="HOGENOM" id="CLU_030431_5_0_1"/>
<dbReference type="InParanoid" id="D8T6W3"/>
<dbReference type="OMA" id="REKRIMA"/>
<dbReference type="PROSITE" id="PS00778">
    <property type="entry name" value="HIS_ACID_PHOSPHAT_2"/>
    <property type="match status" value="1"/>
</dbReference>
<organism evidence="4">
    <name type="scientific">Selaginella moellendorffii</name>
    <name type="common">Spikemoss</name>
    <dbReference type="NCBI Taxonomy" id="88036"/>
    <lineage>
        <taxon>Eukaryota</taxon>
        <taxon>Viridiplantae</taxon>
        <taxon>Streptophyta</taxon>
        <taxon>Embryophyta</taxon>
        <taxon>Tracheophyta</taxon>
        <taxon>Lycopodiopsida</taxon>
        <taxon>Selaginellales</taxon>
        <taxon>Selaginellaceae</taxon>
        <taxon>Selaginella</taxon>
    </lineage>
</organism>
<dbReference type="InterPro" id="IPR033379">
    <property type="entry name" value="Acid_Pase_AS"/>
</dbReference>
<feature type="region of interest" description="Disordered" evidence="2">
    <location>
        <begin position="100"/>
        <end position="135"/>
    </location>
</feature>
<accession>D8T6W3</accession>
<comment type="similarity">
    <text evidence="1">Belongs to the histidine acid phosphatase family.</text>
</comment>
<dbReference type="PANTHER" id="PTHR11567:SF207">
    <property type="entry name" value="LYSOPHOSPHATIDIC ACID PHOSPHATASE TYPE 6"/>
    <property type="match status" value="1"/>
</dbReference>
<dbReference type="GO" id="GO:0016791">
    <property type="term" value="F:phosphatase activity"/>
    <property type="evidence" value="ECO:0000318"/>
    <property type="project" value="GO_Central"/>
</dbReference>
<protein>
    <submittedName>
        <fullName evidence="3">Uncharacterized protein</fullName>
    </submittedName>
</protein>
<dbReference type="STRING" id="88036.D8T6W3"/>
<feature type="region of interest" description="Disordered" evidence="2">
    <location>
        <begin position="1"/>
        <end position="20"/>
    </location>
</feature>
<dbReference type="InterPro" id="IPR029033">
    <property type="entry name" value="His_PPase_superfam"/>
</dbReference>
<evidence type="ECO:0000313" key="4">
    <source>
        <dbReference type="Proteomes" id="UP000001514"/>
    </source>
</evidence>
<sequence>MEMPRKRNPGCGPRGPCDAARGPQTSFVAVIFAWLKGRETSGTKMSSMEQEALQYVLARSGTPFHPFQIISPGLRSSRLATIDKDHFSKDNLKEVSIHPSRIPTSSLPIPHPSPGWNSKRHGDRSPTPAFGNSNPEVWSSRLEAVPPLLQPQNYQYQERPFGHLTRKGAEQARGLGAWIKDAYLEELGVDTSQPDSFLRVRSTNFLRTHMTALLGSGELAASVPICISEDRLENLYHNDHCARLAKLWRASLSRKRQAEVRPDGTVQETGWCDQFEDIRFSFSKHLDLPQGKRFPWVLAADVVHCALAHGDPVPDNFTVEKLCEIRDFLAQDYVSSFQDREICELSMGRLLREVVSSMENHRDTPSLYLYSGHDATLVPLSVALGRPWQSWPSYAASISIELWRSLEDSNQHFVRVLYDGVAVPLPVELEGIEQTWKPEQQNTIKSSKKTLFTLQEFVKLAGWTMLSDAEFQNKCQCI</sequence>
<dbReference type="EMBL" id="GL377683">
    <property type="protein sequence ID" value="EFJ07606.1"/>
    <property type="molecule type" value="Genomic_DNA"/>
</dbReference>
<name>D8T6W3_SELML</name>
<gene>
    <name evidence="3" type="ORF">SELMODRAFT_429657</name>
</gene>
<reference evidence="3 4" key="1">
    <citation type="journal article" date="2011" name="Science">
        <title>The Selaginella genome identifies genetic changes associated with the evolution of vascular plants.</title>
        <authorList>
            <person name="Banks J.A."/>
            <person name="Nishiyama T."/>
            <person name="Hasebe M."/>
            <person name="Bowman J.L."/>
            <person name="Gribskov M."/>
            <person name="dePamphilis C."/>
            <person name="Albert V.A."/>
            <person name="Aono N."/>
            <person name="Aoyama T."/>
            <person name="Ambrose B.A."/>
            <person name="Ashton N.W."/>
            <person name="Axtell M.J."/>
            <person name="Barker E."/>
            <person name="Barker M.S."/>
            <person name="Bennetzen J.L."/>
            <person name="Bonawitz N.D."/>
            <person name="Chapple C."/>
            <person name="Cheng C."/>
            <person name="Correa L.G."/>
            <person name="Dacre M."/>
            <person name="DeBarry J."/>
            <person name="Dreyer I."/>
            <person name="Elias M."/>
            <person name="Engstrom E.M."/>
            <person name="Estelle M."/>
            <person name="Feng L."/>
            <person name="Finet C."/>
            <person name="Floyd S.K."/>
            <person name="Frommer W.B."/>
            <person name="Fujita T."/>
            <person name="Gramzow L."/>
            <person name="Gutensohn M."/>
            <person name="Harholt J."/>
            <person name="Hattori M."/>
            <person name="Heyl A."/>
            <person name="Hirai T."/>
            <person name="Hiwatashi Y."/>
            <person name="Ishikawa M."/>
            <person name="Iwata M."/>
            <person name="Karol K.G."/>
            <person name="Koehler B."/>
            <person name="Kolukisaoglu U."/>
            <person name="Kubo M."/>
            <person name="Kurata T."/>
            <person name="Lalonde S."/>
            <person name="Li K."/>
            <person name="Li Y."/>
            <person name="Litt A."/>
            <person name="Lyons E."/>
            <person name="Manning G."/>
            <person name="Maruyama T."/>
            <person name="Michael T.P."/>
            <person name="Mikami K."/>
            <person name="Miyazaki S."/>
            <person name="Morinaga S."/>
            <person name="Murata T."/>
            <person name="Mueller-Roeber B."/>
            <person name="Nelson D.R."/>
            <person name="Obara M."/>
            <person name="Oguri Y."/>
            <person name="Olmstead R.G."/>
            <person name="Onodera N."/>
            <person name="Petersen B.L."/>
            <person name="Pils B."/>
            <person name="Prigge M."/>
            <person name="Rensing S.A."/>
            <person name="Riano-Pachon D.M."/>
            <person name="Roberts A.W."/>
            <person name="Sato Y."/>
            <person name="Scheller H.V."/>
            <person name="Schulz B."/>
            <person name="Schulz C."/>
            <person name="Shakirov E.V."/>
            <person name="Shibagaki N."/>
            <person name="Shinohara N."/>
            <person name="Shippen D.E."/>
            <person name="Soerensen I."/>
            <person name="Sotooka R."/>
            <person name="Sugimoto N."/>
            <person name="Sugita M."/>
            <person name="Sumikawa N."/>
            <person name="Tanurdzic M."/>
            <person name="Theissen G."/>
            <person name="Ulvskov P."/>
            <person name="Wakazuki S."/>
            <person name="Weng J.K."/>
            <person name="Willats W.W."/>
            <person name="Wipf D."/>
            <person name="Wolf P.G."/>
            <person name="Yang L."/>
            <person name="Zimmer A.D."/>
            <person name="Zhu Q."/>
            <person name="Mitros T."/>
            <person name="Hellsten U."/>
            <person name="Loque D."/>
            <person name="Otillar R."/>
            <person name="Salamov A."/>
            <person name="Schmutz J."/>
            <person name="Shapiro H."/>
            <person name="Lindquist E."/>
            <person name="Lucas S."/>
            <person name="Rokhsar D."/>
            <person name="Grigoriev I.V."/>
        </authorList>
    </citation>
    <scope>NUCLEOTIDE SEQUENCE [LARGE SCALE GENOMIC DNA]</scope>
</reference>
<dbReference type="eggNOG" id="KOG3720">
    <property type="taxonomic scope" value="Eukaryota"/>
</dbReference>
<proteinExistence type="inferred from homology"/>
<dbReference type="Proteomes" id="UP000001514">
    <property type="component" value="Unassembled WGS sequence"/>
</dbReference>
<keyword evidence="4" id="KW-1185">Reference proteome</keyword>
<dbReference type="Pfam" id="PF00328">
    <property type="entry name" value="His_Phos_2"/>
    <property type="match status" value="1"/>
</dbReference>
<dbReference type="Gramene" id="EFJ07606">
    <property type="protein sequence ID" value="EFJ07606"/>
    <property type="gene ID" value="SELMODRAFT_429657"/>
</dbReference>
<dbReference type="PANTHER" id="PTHR11567">
    <property type="entry name" value="ACID PHOSPHATASE-RELATED"/>
    <property type="match status" value="1"/>
</dbReference>
<evidence type="ECO:0000313" key="3">
    <source>
        <dbReference type="EMBL" id="EFJ07606.1"/>
    </source>
</evidence>
<dbReference type="SUPFAM" id="SSF53254">
    <property type="entry name" value="Phosphoglycerate mutase-like"/>
    <property type="match status" value="1"/>
</dbReference>
<dbReference type="InterPro" id="IPR050645">
    <property type="entry name" value="Histidine_acid_phosphatase"/>
</dbReference>
<dbReference type="Gene3D" id="3.40.50.1240">
    <property type="entry name" value="Phosphoglycerate mutase-like"/>
    <property type="match status" value="1"/>
</dbReference>
<dbReference type="InterPro" id="IPR000560">
    <property type="entry name" value="His_Pase_clade-2"/>
</dbReference>
<dbReference type="AlphaFoldDB" id="D8T6W3"/>
<evidence type="ECO:0000256" key="2">
    <source>
        <dbReference type="SAM" id="MobiDB-lite"/>
    </source>
</evidence>
<dbReference type="CDD" id="cd07061">
    <property type="entry name" value="HP_HAP_like"/>
    <property type="match status" value="1"/>
</dbReference>
<dbReference type="KEGG" id="smo:SELMODRAFT_429657"/>